<comment type="catalytic activity">
    <reaction evidence="12">
        <text>ssDNA + n NTP = ssDNA/pppN(pN)n-1 hybrid + (n-1) diphosphate.</text>
        <dbReference type="EC" id="2.7.7.101"/>
    </reaction>
</comment>
<dbReference type="SUPFAM" id="SSF56731">
    <property type="entry name" value="DNA primase core"/>
    <property type="match status" value="1"/>
</dbReference>
<dbReference type="HAMAP" id="MF_00974">
    <property type="entry name" value="DNA_primase_DnaG"/>
    <property type="match status" value="1"/>
</dbReference>
<protein>
    <recommendedName>
        <fullName evidence="12">DNA primase</fullName>
        <ecNumber evidence="12">2.7.7.101</ecNumber>
    </recommendedName>
</protein>
<evidence type="ECO:0000256" key="10">
    <source>
        <dbReference type="ARBA" id="ARBA00023125"/>
    </source>
</evidence>
<keyword evidence="7 12" id="KW-0863">Zinc-finger</keyword>
<dbReference type="SMART" id="SM00400">
    <property type="entry name" value="ZnF_CHCC"/>
    <property type="match status" value="1"/>
</dbReference>
<dbReference type="InterPro" id="IPR034151">
    <property type="entry name" value="TOPRIM_DnaG_bac"/>
</dbReference>
<dbReference type="InterPro" id="IPR013173">
    <property type="entry name" value="DNA_primase_DnaG_DnaB-bd_dom"/>
</dbReference>
<evidence type="ECO:0000256" key="6">
    <source>
        <dbReference type="ARBA" id="ARBA00022723"/>
    </source>
</evidence>
<dbReference type="InterPro" id="IPR036977">
    <property type="entry name" value="DNA_primase_Znf_CHC2"/>
</dbReference>
<dbReference type="SMART" id="SM00766">
    <property type="entry name" value="DnaG_DnaB_bind"/>
    <property type="match status" value="1"/>
</dbReference>
<feature type="zinc finger region" description="CHC2-type" evidence="12">
    <location>
        <begin position="40"/>
        <end position="64"/>
    </location>
</feature>
<evidence type="ECO:0000259" key="13">
    <source>
        <dbReference type="PROSITE" id="PS50880"/>
    </source>
</evidence>
<dbReference type="Gene3D" id="3.90.980.10">
    <property type="entry name" value="DNA primase, catalytic core, N-terminal domain"/>
    <property type="match status" value="1"/>
</dbReference>
<evidence type="ECO:0000256" key="8">
    <source>
        <dbReference type="ARBA" id="ARBA00022833"/>
    </source>
</evidence>
<dbReference type="Gene3D" id="3.40.1360.10">
    <property type="match status" value="1"/>
</dbReference>
<reference evidence="14" key="1">
    <citation type="submission" date="2024-06" db="EMBL/GenBank/DDBJ databases">
        <authorList>
            <person name="Manzano-Marin A."/>
            <person name="Manzano-Marin A."/>
            <person name="Alejandro Manzano Marin A."/>
        </authorList>
    </citation>
    <scope>NUCLEOTIDE SEQUENCE</scope>
    <source>
        <strain evidence="14">Ancorni-2928</strain>
    </source>
</reference>
<accession>A0AAT9IFZ4</accession>
<comment type="similarity">
    <text evidence="12">Belongs to the DnaG primase family.</text>
</comment>
<evidence type="ECO:0000256" key="1">
    <source>
        <dbReference type="ARBA" id="ARBA00022478"/>
    </source>
</evidence>
<dbReference type="RefSeq" id="WP_367681027.1">
    <property type="nucleotide sequence ID" value="NZ_OZ060371.1"/>
</dbReference>
<keyword evidence="5 12" id="KW-0235">DNA replication</keyword>
<feature type="domain" description="Toprim" evidence="13">
    <location>
        <begin position="255"/>
        <end position="337"/>
    </location>
</feature>
<dbReference type="GO" id="GO:0005737">
    <property type="term" value="C:cytoplasm"/>
    <property type="evidence" value="ECO:0007669"/>
    <property type="project" value="TreeGrafter"/>
</dbReference>
<keyword evidence="4 12" id="KW-0548">Nucleotidyltransferase</keyword>
<dbReference type="PANTHER" id="PTHR30313:SF2">
    <property type="entry name" value="DNA PRIMASE"/>
    <property type="match status" value="1"/>
</dbReference>
<dbReference type="SMART" id="SM00493">
    <property type="entry name" value="TOPRIM"/>
    <property type="match status" value="1"/>
</dbReference>
<dbReference type="GO" id="GO:0000428">
    <property type="term" value="C:DNA-directed RNA polymerase complex"/>
    <property type="evidence" value="ECO:0007669"/>
    <property type="project" value="UniProtKB-KW"/>
</dbReference>
<dbReference type="Gene3D" id="1.10.860.10">
    <property type="entry name" value="DNAb Helicase, Chain A"/>
    <property type="match status" value="1"/>
</dbReference>
<dbReference type="FunFam" id="3.90.580.10:FF:000001">
    <property type="entry name" value="DNA primase"/>
    <property type="match status" value="1"/>
</dbReference>
<keyword evidence="6 12" id="KW-0479">Metal-binding</keyword>
<keyword evidence="3 12" id="KW-0808">Transferase</keyword>
<dbReference type="Pfam" id="PF08278">
    <property type="entry name" value="DnaG_DnaB_bind"/>
    <property type="match status" value="1"/>
</dbReference>
<dbReference type="InterPro" id="IPR037068">
    <property type="entry name" value="DNA_primase_core_N_sf"/>
</dbReference>
<organism evidence="14">
    <name type="scientific">Buchnera aphidicola</name>
    <name type="common">Anoecia corni</name>
    <dbReference type="NCBI Taxonomy" id="2994477"/>
    <lineage>
        <taxon>Bacteria</taxon>
        <taxon>Pseudomonadati</taxon>
        <taxon>Pseudomonadota</taxon>
        <taxon>Gammaproteobacteria</taxon>
        <taxon>Enterobacterales</taxon>
        <taxon>Erwiniaceae</taxon>
        <taxon>Buchnera</taxon>
    </lineage>
</organism>
<keyword evidence="11 12" id="KW-0804">Transcription</keyword>
<dbReference type="FunFam" id="3.40.1360.10:FF:000002">
    <property type="entry name" value="DNA primase"/>
    <property type="match status" value="1"/>
</dbReference>
<dbReference type="InterPro" id="IPR002694">
    <property type="entry name" value="Znf_CHC2"/>
</dbReference>
<dbReference type="Pfam" id="PF08275">
    <property type="entry name" value="DNAG_N"/>
    <property type="match status" value="1"/>
</dbReference>
<dbReference type="PANTHER" id="PTHR30313">
    <property type="entry name" value="DNA PRIMASE"/>
    <property type="match status" value="1"/>
</dbReference>
<dbReference type="InterPro" id="IPR006295">
    <property type="entry name" value="DNA_primase_DnaG"/>
</dbReference>
<dbReference type="GO" id="GO:0006269">
    <property type="term" value="P:DNA replication, synthesis of primer"/>
    <property type="evidence" value="ECO:0007669"/>
    <property type="project" value="UniProtKB-UniRule"/>
</dbReference>
<dbReference type="InterPro" id="IPR030846">
    <property type="entry name" value="DnaG_bac"/>
</dbReference>
<dbReference type="NCBIfam" id="TIGR01391">
    <property type="entry name" value="dnaG"/>
    <property type="match status" value="1"/>
</dbReference>
<dbReference type="CDD" id="cd03364">
    <property type="entry name" value="TOPRIM_DnaG_primases"/>
    <property type="match status" value="1"/>
</dbReference>
<comment type="domain">
    <text evidence="12">Contains an N-terminal zinc-binding domain, a central core domain that contains the primase activity, and a C-terminal DnaB-binding domain.</text>
</comment>
<evidence type="ECO:0000256" key="4">
    <source>
        <dbReference type="ARBA" id="ARBA00022695"/>
    </source>
</evidence>
<keyword evidence="9" id="KW-0460">Magnesium</keyword>
<dbReference type="Pfam" id="PF10410">
    <property type="entry name" value="DnaB_bind"/>
    <property type="match status" value="1"/>
</dbReference>
<evidence type="ECO:0000256" key="9">
    <source>
        <dbReference type="ARBA" id="ARBA00022842"/>
    </source>
</evidence>
<dbReference type="GO" id="GO:0003899">
    <property type="term" value="F:DNA-directed RNA polymerase activity"/>
    <property type="evidence" value="ECO:0007669"/>
    <property type="project" value="UniProtKB-UniRule"/>
</dbReference>
<keyword evidence="1 12" id="KW-0240">DNA-directed RNA polymerase</keyword>
<keyword evidence="8 12" id="KW-0862">Zinc</keyword>
<dbReference type="SUPFAM" id="SSF57783">
    <property type="entry name" value="Zinc beta-ribbon"/>
    <property type="match status" value="1"/>
</dbReference>
<evidence type="ECO:0000256" key="5">
    <source>
        <dbReference type="ARBA" id="ARBA00022705"/>
    </source>
</evidence>
<keyword evidence="10 12" id="KW-0238">DNA-binding</keyword>
<proteinExistence type="inferred from homology"/>
<evidence type="ECO:0000256" key="7">
    <source>
        <dbReference type="ARBA" id="ARBA00022771"/>
    </source>
</evidence>
<evidence type="ECO:0000256" key="11">
    <source>
        <dbReference type="ARBA" id="ARBA00023163"/>
    </source>
</evidence>
<dbReference type="Gene3D" id="3.90.580.10">
    <property type="entry name" value="Zinc finger, CHC2-type domain"/>
    <property type="match status" value="1"/>
</dbReference>
<sequence length="578" mass="67874">MKKKISKEFINSLLQKTNIVSIIENRIKLIKRGRNYSARCPFHVEKYPSFTVSYEKQFYYCFGCHVHGNVIDFLISYDRKTFIEAIFELASINNVDVSELTIKPLKKVSNFKYVKYYRVMNFVTRVYQKNIFLSCNNKFLKYLINRGIKKKIINLFILGCSSNISYTFLKKIKKNEMLLDCGIFLKNDQKKFLDRFINRIIFPLRDENGQVIGLGSRNINSEFPKYLNSPETIIFKKRKFLYGLYEASYMSSNLPYLIVVEGYIDVITLTQYSIFHSVALLGTSVSNDHLQLLFKKTNNIIYCFDGDRAGRIASWRSLVCSLSFLSDNRSIKFIFIPKEHDPDSLVRKEGKIKFLKRIKKSISLSDFLLYQTLNKKNLNTIDQKIDFIKKIIPLINKIPGKITRFLVKNQLFTILGFSRIKEEHIFFRENSYSKNNIFYLDVKQSNIRILIGLLVQNPYLASIIPDIHNLKIAKIEKIIFFLEIIDICLLYKNINTAQLIELYRGTYKFKALSKLSHIDLMIEEKKISEVFLDLLVKVYNKALEKQYFKLVLKEKTIGLCWIEKNMLWEISKILSGNS</sequence>
<dbReference type="InterPro" id="IPR006171">
    <property type="entry name" value="TOPRIM_dom"/>
</dbReference>
<comment type="function">
    <text evidence="12">RNA polymerase that catalyzes the synthesis of short RNA molecules used as primers for DNA polymerase during DNA replication.</text>
</comment>
<name>A0AAT9IFZ4_9GAMM</name>
<dbReference type="Pfam" id="PF01807">
    <property type="entry name" value="Zn_ribbon_DnaG"/>
    <property type="match status" value="1"/>
</dbReference>
<evidence type="ECO:0000313" key="14">
    <source>
        <dbReference type="EMBL" id="CAL4042127.1"/>
    </source>
</evidence>
<comment type="cofactor">
    <cofactor evidence="12">
        <name>Zn(2+)</name>
        <dbReference type="ChEBI" id="CHEBI:29105"/>
    </cofactor>
    <text evidence="12">Binds 1 zinc ion per monomer.</text>
</comment>
<dbReference type="InterPro" id="IPR019475">
    <property type="entry name" value="DNA_primase_DnaB-bd"/>
</dbReference>
<evidence type="ECO:0000256" key="12">
    <source>
        <dbReference type="HAMAP-Rule" id="MF_00974"/>
    </source>
</evidence>
<keyword evidence="2 12" id="KW-0639">Primosome</keyword>
<dbReference type="GO" id="GO:0008270">
    <property type="term" value="F:zinc ion binding"/>
    <property type="evidence" value="ECO:0007669"/>
    <property type="project" value="UniProtKB-UniRule"/>
</dbReference>
<comment type="subunit">
    <text evidence="12">Monomer. Interacts with DnaB.</text>
</comment>
<gene>
    <name evidence="12 14" type="primary">dnaG</name>
    <name evidence="14" type="ORF">BUANCORI2928_044</name>
</gene>
<dbReference type="SUPFAM" id="SSF117023">
    <property type="entry name" value="DNA primase DnaG, C-terminal domain"/>
    <property type="match status" value="1"/>
</dbReference>
<dbReference type="InterPro" id="IPR013264">
    <property type="entry name" value="DNAG_N"/>
</dbReference>
<dbReference type="InterPro" id="IPR016136">
    <property type="entry name" value="DNA_helicase_N/primase_C"/>
</dbReference>
<dbReference type="InterPro" id="IPR050219">
    <property type="entry name" value="DnaG_primase"/>
</dbReference>
<dbReference type="GO" id="GO:0003677">
    <property type="term" value="F:DNA binding"/>
    <property type="evidence" value="ECO:0007669"/>
    <property type="project" value="UniProtKB-KW"/>
</dbReference>
<dbReference type="GO" id="GO:1990077">
    <property type="term" value="C:primosome complex"/>
    <property type="evidence" value="ECO:0007669"/>
    <property type="project" value="UniProtKB-KW"/>
</dbReference>
<dbReference type="Gene3D" id="1.20.50.20">
    <property type="entry name" value="DnaG, RNA polymerase domain, helical bundle"/>
    <property type="match status" value="1"/>
</dbReference>
<dbReference type="PROSITE" id="PS50880">
    <property type="entry name" value="TOPRIM"/>
    <property type="match status" value="1"/>
</dbReference>
<evidence type="ECO:0000256" key="3">
    <source>
        <dbReference type="ARBA" id="ARBA00022679"/>
    </source>
</evidence>
<dbReference type="EC" id="2.7.7.101" evidence="12"/>
<dbReference type="EMBL" id="OZ060371">
    <property type="protein sequence ID" value="CAL4042127.1"/>
    <property type="molecule type" value="Genomic_DNA"/>
</dbReference>
<dbReference type="AlphaFoldDB" id="A0AAT9IFZ4"/>
<dbReference type="Pfam" id="PF13155">
    <property type="entry name" value="Toprim_2"/>
    <property type="match status" value="1"/>
</dbReference>
<evidence type="ECO:0000256" key="2">
    <source>
        <dbReference type="ARBA" id="ARBA00022515"/>
    </source>
</evidence>